<dbReference type="EMBL" id="CP011546">
    <property type="protein sequence ID" value="AKK11201.1"/>
    <property type="molecule type" value="Genomic_DNA"/>
</dbReference>
<dbReference type="Proteomes" id="UP000035548">
    <property type="component" value="Chromosome"/>
</dbReference>
<reference evidence="3" key="2">
    <citation type="submission" date="2015-05" db="EMBL/GenBank/DDBJ databases">
        <title>Complete genome sequence of Corynebacterium uterequi DSM 45634, isolated from the uterus of a maiden mare.</title>
        <authorList>
            <person name="Ruckert C."/>
            <person name="Albersmeier A."/>
            <person name="Winkler A."/>
            <person name="Tauch A."/>
        </authorList>
    </citation>
    <scope>NUCLEOTIDE SEQUENCE [LARGE SCALE GENOMIC DNA]</scope>
    <source>
        <strain evidence="3">DSM 45634</strain>
    </source>
</reference>
<reference evidence="2 3" key="1">
    <citation type="journal article" date="2015" name="Genome Announc.">
        <title>Virulence Factor Genes Detected in the Complete Genome Sequence of Corynebacterium uterequi DSM 45634, Isolated from the Uterus of a Maiden Mare.</title>
        <authorList>
            <person name="Ruckert C."/>
            <person name="Kriete M."/>
            <person name="Jaenicke S."/>
            <person name="Winkler A."/>
            <person name="Tauch A."/>
        </authorList>
    </citation>
    <scope>NUCLEOTIDE SEQUENCE [LARGE SCALE GENOMIC DNA]</scope>
    <source>
        <strain evidence="2 3">DSM 45634</strain>
    </source>
</reference>
<feature type="compositionally biased region" description="Polar residues" evidence="1">
    <location>
        <begin position="89"/>
        <end position="112"/>
    </location>
</feature>
<organism evidence="2 3">
    <name type="scientific">Corynebacterium uterequi</name>
    <dbReference type="NCBI Taxonomy" id="1072256"/>
    <lineage>
        <taxon>Bacteria</taxon>
        <taxon>Bacillati</taxon>
        <taxon>Actinomycetota</taxon>
        <taxon>Actinomycetes</taxon>
        <taxon>Mycobacteriales</taxon>
        <taxon>Corynebacteriaceae</taxon>
        <taxon>Corynebacterium</taxon>
    </lineage>
</organism>
<name>A0A0G3HCW3_9CORY</name>
<dbReference type="STRING" id="1072256.CUTER_06025"/>
<evidence type="ECO:0000313" key="3">
    <source>
        <dbReference type="Proteomes" id="UP000035548"/>
    </source>
</evidence>
<feature type="region of interest" description="Disordered" evidence="1">
    <location>
        <begin position="38"/>
        <end position="155"/>
    </location>
</feature>
<keyword evidence="3" id="KW-1185">Reference proteome</keyword>
<protein>
    <submittedName>
        <fullName evidence="2">Uncharacterized protein</fullName>
    </submittedName>
</protein>
<dbReference type="PATRIC" id="fig|1072256.5.peg.1195"/>
<feature type="compositionally biased region" description="Low complexity" evidence="1">
    <location>
        <begin position="113"/>
        <end position="135"/>
    </location>
</feature>
<evidence type="ECO:0000256" key="1">
    <source>
        <dbReference type="SAM" id="MobiDB-lite"/>
    </source>
</evidence>
<gene>
    <name evidence="2" type="ORF">CUTER_06025</name>
</gene>
<feature type="compositionally biased region" description="Gly residues" evidence="1">
    <location>
        <begin position="136"/>
        <end position="155"/>
    </location>
</feature>
<accession>A0A0G3HCW3</accession>
<dbReference type="RefSeq" id="WP_047259657.1">
    <property type="nucleotide sequence ID" value="NZ_CP011546.1"/>
</dbReference>
<feature type="compositionally biased region" description="Polar residues" evidence="1">
    <location>
        <begin position="64"/>
        <end position="78"/>
    </location>
</feature>
<dbReference type="KEGG" id="cut:CUTER_06025"/>
<evidence type="ECO:0000313" key="2">
    <source>
        <dbReference type="EMBL" id="AKK11201.1"/>
    </source>
</evidence>
<dbReference type="AlphaFoldDB" id="A0A0G3HCW3"/>
<proteinExistence type="predicted"/>
<sequence length="167" mass="16679">MDFLLQIPDALAALTVHGPAPIELPEHVNLEAPETITVGDISGENGDTTALNDGSADWGFDENTFGNNGSAEWGSSQDGAEFSSRDGDYTSSFGQEGSADWGSSQDGLSSEWTSSNDQTSSTDQFGSSQADLGGSSSAGGEGGNGSSGALGGLGGLVAPLLKGLIGS</sequence>